<keyword evidence="3" id="KW-1185">Reference proteome</keyword>
<evidence type="ECO:0000313" key="3">
    <source>
        <dbReference type="Proteomes" id="UP000541444"/>
    </source>
</evidence>
<evidence type="ECO:0000259" key="1">
    <source>
        <dbReference type="Pfam" id="PF23354"/>
    </source>
</evidence>
<dbReference type="Pfam" id="PF23354">
    <property type="entry name" value="TPR_NUP160_120_M"/>
    <property type="match status" value="1"/>
</dbReference>
<feature type="domain" description="NUP160 middle TPR" evidence="1">
    <location>
        <begin position="14"/>
        <end position="73"/>
    </location>
</feature>
<reference evidence="2 3" key="1">
    <citation type="journal article" date="2020" name="IScience">
        <title>Genome Sequencing of the Endangered Kingdonia uniflora (Circaeasteraceae, Ranunculales) Reveals Potential Mechanisms of Evolutionary Specialization.</title>
        <authorList>
            <person name="Sun Y."/>
            <person name="Deng T."/>
            <person name="Zhang A."/>
            <person name="Moore M.J."/>
            <person name="Landis J.B."/>
            <person name="Lin N."/>
            <person name="Zhang H."/>
            <person name="Zhang X."/>
            <person name="Huang J."/>
            <person name="Zhang X."/>
            <person name="Sun H."/>
            <person name="Wang H."/>
        </authorList>
    </citation>
    <scope>NUCLEOTIDE SEQUENCE [LARGE SCALE GENOMIC DNA]</scope>
    <source>
        <strain evidence="2">TB1705</strain>
        <tissue evidence="2">Leaf</tissue>
    </source>
</reference>
<dbReference type="EMBL" id="JACGCM010000004">
    <property type="protein sequence ID" value="KAF6177063.1"/>
    <property type="molecule type" value="Genomic_DNA"/>
</dbReference>
<dbReference type="OrthoDB" id="67716at2759"/>
<protein>
    <recommendedName>
        <fullName evidence="1">NUP160 middle TPR domain-containing protein</fullName>
    </recommendedName>
</protein>
<dbReference type="PANTHER" id="PTHR21286">
    <property type="entry name" value="NUCLEAR PORE COMPLEX PROTEIN NUP160"/>
    <property type="match status" value="1"/>
</dbReference>
<dbReference type="InterPro" id="IPR056535">
    <property type="entry name" value="TPR_NUP160_M"/>
</dbReference>
<dbReference type="AlphaFoldDB" id="A0A7J7PCJ2"/>
<dbReference type="PANTHER" id="PTHR21286:SF0">
    <property type="entry name" value="NUCLEAR PORE COMPLEX PROTEIN NUP160"/>
    <property type="match status" value="1"/>
</dbReference>
<proteinExistence type="predicted"/>
<dbReference type="Proteomes" id="UP000541444">
    <property type="component" value="Unassembled WGS sequence"/>
</dbReference>
<name>A0A7J7PCJ2_9MAGN</name>
<dbReference type="InterPro" id="IPR021717">
    <property type="entry name" value="Nucleoporin_Nup160"/>
</dbReference>
<comment type="caution">
    <text evidence="2">The sequence shown here is derived from an EMBL/GenBank/DDBJ whole genome shotgun (WGS) entry which is preliminary data.</text>
</comment>
<evidence type="ECO:0000313" key="2">
    <source>
        <dbReference type="EMBL" id="KAF6177063.1"/>
    </source>
</evidence>
<organism evidence="2 3">
    <name type="scientific">Kingdonia uniflora</name>
    <dbReference type="NCBI Taxonomy" id="39325"/>
    <lineage>
        <taxon>Eukaryota</taxon>
        <taxon>Viridiplantae</taxon>
        <taxon>Streptophyta</taxon>
        <taxon>Embryophyta</taxon>
        <taxon>Tracheophyta</taxon>
        <taxon>Spermatophyta</taxon>
        <taxon>Magnoliopsida</taxon>
        <taxon>Ranunculales</taxon>
        <taxon>Circaeasteraceae</taxon>
        <taxon>Kingdonia</taxon>
    </lineage>
</organism>
<sequence length="105" mass="12368">MEGGTIGYWSTPKPYKLLYAFEMHRHNWRKAATYIYRYSARLRNVVLKEKQHLSRTLQERLNGLSAAMNALNLVHPAYAWINPQLDGYSCPDEHYLNKKERKVGE</sequence>
<accession>A0A7J7PCJ2</accession>
<gene>
    <name evidence="2" type="ORF">GIB67_015938</name>
</gene>
<dbReference type="GO" id="GO:0005643">
    <property type="term" value="C:nuclear pore"/>
    <property type="evidence" value="ECO:0007669"/>
    <property type="project" value="UniProtKB-ARBA"/>
</dbReference>
<dbReference type="GO" id="GO:0017056">
    <property type="term" value="F:structural constituent of nuclear pore"/>
    <property type="evidence" value="ECO:0007669"/>
    <property type="project" value="TreeGrafter"/>
</dbReference>